<accession>A0ABM0SL32</accession>
<reference evidence="2" key="2">
    <citation type="submission" date="2025-08" db="UniProtKB">
        <authorList>
            <consortium name="RefSeq"/>
        </authorList>
    </citation>
    <scope>IDENTIFICATION</scope>
    <source>
        <tissue evidence="2">Leaf</tissue>
    </source>
</reference>
<evidence type="ECO:0000313" key="1">
    <source>
        <dbReference type="Proteomes" id="UP000694864"/>
    </source>
</evidence>
<organism evidence="1 2">
    <name type="scientific">Camelina sativa</name>
    <name type="common">False flax</name>
    <name type="synonym">Myagrum sativum</name>
    <dbReference type="NCBI Taxonomy" id="90675"/>
    <lineage>
        <taxon>Eukaryota</taxon>
        <taxon>Viridiplantae</taxon>
        <taxon>Streptophyta</taxon>
        <taxon>Embryophyta</taxon>
        <taxon>Tracheophyta</taxon>
        <taxon>Spermatophyta</taxon>
        <taxon>Magnoliopsida</taxon>
        <taxon>eudicotyledons</taxon>
        <taxon>Gunneridae</taxon>
        <taxon>Pentapetalae</taxon>
        <taxon>rosids</taxon>
        <taxon>malvids</taxon>
        <taxon>Brassicales</taxon>
        <taxon>Brassicaceae</taxon>
        <taxon>Camelineae</taxon>
        <taxon>Camelina</taxon>
    </lineage>
</organism>
<dbReference type="Proteomes" id="UP000694864">
    <property type="component" value="Chromosome 6"/>
</dbReference>
<evidence type="ECO:0000313" key="2">
    <source>
        <dbReference type="RefSeq" id="XP_010412771.1"/>
    </source>
</evidence>
<sequence length="298" mass="33489">MPFRSKVRPINVNGVAKEAEPAPAMRQGPRSRLKRLFERQFSLKSFSGVDSPLARGNSEEFEPGSVCLRKMVENYMEDPDSEKQSRCIGRNHCNCFSGSGTDSSDEDEEISSSSGVLRSLKSLLLCANVAESDLETKATELVEKEVKCKDSRLRDVADKLVALGYDAAVCKSRWDKLKSRWYPVPAGEYEYLDVMIGDQRVLIDIDFQSKFEIARRSMTYKSISKTLPYVYVGQVDRLKKLVVFVSDAAKKSLKKKGLSMPPWRRAEYVLTKWVSRYDRAKQTQGETSGDAAAAAVQP</sequence>
<name>A0ABM0SL32_CAMSA</name>
<dbReference type="NCBIfam" id="TIGR01615">
    <property type="entry name" value="A_thal_3542"/>
    <property type="match status" value="1"/>
</dbReference>
<dbReference type="PANTHER" id="PTHR31579:SF14">
    <property type="entry name" value="RNA POLYMERASE SUBUNIT BETA-BETA PROTEIN, PUTATIVE (DUF506)-RELATED"/>
    <property type="match status" value="1"/>
</dbReference>
<gene>
    <name evidence="2" type="primary">LOC104699126</name>
</gene>
<keyword evidence="1" id="KW-1185">Reference proteome</keyword>
<dbReference type="GeneID" id="104699126"/>
<protein>
    <submittedName>
        <fullName evidence="2">Uncharacterized protein LOC104699126</fullName>
    </submittedName>
</protein>
<reference evidence="1" key="1">
    <citation type="journal article" date="2014" name="Nat. Commun.">
        <title>The emerging biofuel crop Camelina sativa retains a highly undifferentiated hexaploid genome structure.</title>
        <authorList>
            <person name="Kagale S."/>
            <person name="Koh C."/>
            <person name="Nixon J."/>
            <person name="Bollina V."/>
            <person name="Clarke W.E."/>
            <person name="Tuteja R."/>
            <person name="Spillane C."/>
            <person name="Robinson S.J."/>
            <person name="Links M.G."/>
            <person name="Clarke C."/>
            <person name="Higgins E.E."/>
            <person name="Huebert T."/>
            <person name="Sharpe A.G."/>
            <person name="Parkin I.A."/>
        </authorList>
    </citation>
    <scope>NUCLEOTIDE SEQUENCE [LARGE SCALE GENOMIC DNA]</scope>
    <source>
        <strain evidence="1">cv. DH55</strain>
    </source>
</reference>
<proteinExistence type="predicted"/>
<dbReference type="RefSeq" id="XP_010412771.1">
    <property type="nucleotide sequence ID" value="XM_010414469.2"/>
</dbReference>
<dbReference type="PANTHER" id="PTHR31579">
    <property type="entry name" value="OS03G0796600 PROTEIN"/>
    <property type="match status" value="1"/>
</dbReference>
<dbReference type="Pfam" id="PF04720">
    <property type="entry name" value="PDDEXK_6"/>
    <property type="match status" value="1"/>
</dbReference>
<dbReference type="InterPro" id="IPR006502">
    <property type="entry name" value="PDDEXK-like"/>
</dbReference>